<dbReference type="Proteomes" id="UP000193834">
    <property type="component" value="Unassembled WGS sequence"/>
</dbReference>
<dbReference type="AlphaFoldDB" id="A0A1X7K6Z5"/>
<protein>
    <submittedName>
        <fullName evidence="1">Uncharacterized protein</fullName>
    </submittedName>
</protein>
<reference evidence="1 2" key="1">
    <citation type="submission" date="2017-04" db="EMBL/GenBank/DDBJ databases">
        <authorList>
            <person name="Afonso C.L."/>
            <person name="Miller P.J."/>
            <person name="Scott M.A."/>
            <person name="Spackman E."/>
            <person name="Goraichik I."/>
            <person name="Dimitrov K.M."/>
            <person name="Suarez D.L."/>
            <person name="Swayne D.E."/>
        </authorList>
    </citation>
    <scope>NUCLEOTIDE SEQUENCE [LARGE SCALE GENOMIC DNA]</scope>
    <source>
        <strain evidence="1 2">11</strain>
    </source>
</reference>
<dbReference type="STRING" id="1852522.SAMN06295960_2139"/>
<evidence type="ECO:0000313" key="2">
    <source>
        <dbReference type="Proteomes" id="UP000193834"/>
    </source>
</evidence>
<name>A0A1X7K6Z5_9BACL</name>
<evidence type="ECO:0000313" key="1">
    <source>
        <dbReference type="EMBL" id="SMG36671.1"/>
    </source>
</evidence>
<accession>A0A1X7K6Z5</accession>
<sequence>MQNSVIGMDLYRPRALSQQGISGTLETGFYLNVVGYKVMFLKRMNFLGAYVLFERSGL</sequence>
<gene>
    <name evidence="1" type="ORF">SAMN06295960_2139</name>
</gene>
<dbReference type="EMBL" id="FXAZ01000002">
    <property type="protein sequence ID" value="SMG36671.1"/>
    <property type="molecule type" value="Genomic_DNA"/>
</dbReference>
<keyword evidence="2" id="KW-1185">Reference proteome</keyword>
<organism evidence="1 2">
    <name type="scientific">Paenibacillus aquistagni</name>
    <dbReference type="NCBI Taxonomy" id="1852522"/>
    <lineage>
        <taxon>Bacteria</taxon>
        <taxon>Bacillati</taxon>
        <taxon>Bacillota</taxon>
        <taxon>Bacilli</taxon>
        <taxon>Bacillales</taxon>
        <taxon>Paenibacillaceae</taxon>
        <taxon>Paenibacillus</taxon>
    </lineage>
</organism>
<proteinExistence type="predicted"/>